<organism evidence="1">
    <name type="scientific">marine metagenome</name>
    <dbReference type="NCBI Taxonomy" id="408172"/>
    <lineage>
        <taxon>unclassified sequences</taxon>
        <taxon>metagenomes</taxon>
        <taxon>ecological metagenomes</taxon>
    </lineage>
</organism>
<accession>A0A383AUE7</accession>
<dbReference type="EMBL" id="UINC01194911">
    <property type="protein sequence ID" value="SVE11231.1"/>
    <property type="molecule type" value="Genomic_DNA"/>
</dbReference>
<proteinExistence type="predicted"/>
<dbReference type="AlphaFoldDB" id="A0A383AUE7"/>
<feature type="non-terminal residue" evidence="1">
    <location>
        <position position="176"/>
    </location>
</feature>
<reference evidence="1" key="1">
    <citation type="submission" date="2018-05" db="EMBL/GenBank/DDBJ databases">
        <authorList>
            <person name="Lanie J.A."/>
            <person name="Ng W.-L."/>
            <person name="Kazmierczak K.M."/>
            <person name="Andrzejewski T.M."/>
            <person name="Davidsen T.M."/>
            <person name="Wayne K.J."/>
            <person name="Tettelin H."/>
            <person name="Glass J.I."/>
            <person name="Rusch D."/>
            <person name="Podicherti R."/>
            <person name="Tsui H.-C.T."/>
            <person name="Winkler M.E."/>
        </authorList>
    </citation>
    <scope>NUCLEOTIDE SEQUENCE</scope>
</reference>
<name>A0A383AUE7_9ZZZZ</name>
<gene>
    <name evidence="1" type="ORF">METZ01_LOCUS464085</name>
</gene>
<sequence>MPYIGRQLTQGNFIKLDDLQSQFDGSKTTFNLTTGGSSYTPGSANALLVSLGGVIQEVGTSFTVTNNQITFSNPPTADAQIFIIALGNSVSVGTPADGTVDATKLNASFGNYTGIGTIVLSGIVSATSLRGDGSLLTGVSAGKFVSDSVGIVTNTPVGVQTSTLDDKDLTGIGNSF</sequence>
<evidence type="ECO:0000313" key="1">
    <source>
        <dbReference type="EMBL" id="SVE11231.1"/>
    </source>
</evidence>
<protein>
    <submittedName>
        <fullName evidence="1">Uncharacterized protein</fullName>
    </submittedName>
</protein>